<feature type="chain" id="PRO_5014694243" evidence="2">
    <location>
        <begin position="21"/>
        <end position="161"/>
    </location>
</feature>
<feature type="domain" description="SH3b" evidence="3">
    <location>
        <begin position="33"/>
        <end position="78"/>
    </location>
</feature>
<dbReference type="AlphaFoldDB" id="A0A2K8KW60"/>
<evidence type="ECO:0000313" key="4">
    <source>
        <dbReference type="EMBL" id="ATX77941.1"/>
    </source>
</evidence>
<dbReference type="Gene3D" id="2.30.30.40">
    <property type="entry name" value="SH3 Domains"/>
    <property type="match status" value="1"/>
</dbReference>
<keyword evidence="2" id="KW-0732">Signal</keyword>
<proteinExistence type="predicted"/>
<evidence type="ECO:0000313" key="5">
    <source>
        <dbReference type="Proteomes" id="UP000229757"/>
    </source>
</evidence>
<evidence type="ECO:0000256" key="2">
    <source>
        <dbReference type="SAM" id="SignalP"/>
    </source>
</evidence>
<dbReference type="EMBL" id="CP011797">
    <property type="protein sequence ID" value="ATX77941.1"/>
    <property type="molecule type" value="Genomic_DNA"/>
</dbReference>
<feature type="signal peptide" evidence="2">
    <location>
        <begin position="1"/>
        <end position="20"/>
    </location>
</feature>
<keyword evidence="5" id="KW-1185">Reference proteome</keyword>
<sequence>MMKQPMVWLLAALALSPLVAAESLYVHSAKASLLAAPKFNADILVSVEKGAELVLIEQQKRWFLVQFDDQTGWVSSLLVKSEPPLDKVSVIGSDAVEITGQTRSRASEVSTAGATRGLTESDASTDDGVSDYNELVEMEAISVPGEEIIEFADAIVRENGE</sequence>
<dbReference type="OrthoDB" id="9806267at2"/>
<reference evidence="4 5" key="1">
    <citation type="journal article" date="2017" name="Environ. Microbiol.">
        <title>Genomic and physiological analyses of 'Reinekea forsetii' reveal a versatile opportunistic lifestyle during spring algae blooms.</title>
        <authorList>
            <person name="Avci B."/>
            <person name="Hahnke R.L."/>
            <person name="Chafee M."/>
            <person name="Fischer T."/>
            <person name="Gruber-Vodicka H."/>
            <person name="Tegetmeyer H.E."/>
            <person name="Harder J."/>
            <person name="Fuchs B.M."/>
            <person name="Amann R.I."/>
            <person name="Teeling H."/>
        </authorList>
    </citation>
    <scope>NUCLEOTIDE SEQUENCE [LARGE SCALE GENOMIC DNA]</scope>
    <source>
        <strain evidence="4 5">Hel1_31_D35</strain>
    </source>
</reference>
<name>A0A2K8KW60_9GAMM</name>
<dbReference type="Pfam" id="PF08239">
    <property type="entry name" value="SH3_3"/>
    <property type="match status" value="1"/>
</dbReference>
<organism evidence="4 5">
    <name type="scientific">Reinekea forsetii</name>
    <dbReference type="NCBI Taxonomy" id="1336806"/>
    <lineage>
        <taxon>Bacteria</taxon>
        <taxon>Pseudomonadati</taxon>
        <taxon>Pseudomonadota</taxon>
        <taxon>Gammaproteobacteria</taxon>
        <taxon>Oceanospirillales</taxon>
        <taxon>Saccharospirillaceae</taxon>
        <taxon>Reinekea</taxon>
    </lineage>
</organism>
<feature type="compositionally biased region" description="Polar residues" evidence="1">
    <location>
        <begin position="102"/>
        <end position="113"/>
    </location>
</feature>
<dbReference type="Proteomes" id="UP000229757">
    <property type="component" value="Chromosome"/>
</dbReference>
<dbReference type="InterPro" id="IPR003646">
    <property type="entry name" value="SH3-like_bac-type"/>
</dbReference>
<dbReference type="RefSeq" id="WP_158524393.1">
    <property type="nucleotide sequence ID" value="NZ_CP011797.1"/>
</dbReference>
<evidence type="ECO:0000256" key="1">
    <source>
        <dbReference type="SAM" id="MobiDB-lite"/>
    </source>
</evidence>
<dbReference type="KEGG" id="rfo:REIFOR_02820"/>
<protein>
    <submittedName>
        <fullName evidence="4">Peptidase, M42 family</fullName>
    </submittedName>
</protein>
<evidence type="ECO:0000259" key="3">
    <source>
        <dbReference type="Pfam" id="PF08239"/>
    </source>
</evidence>
<feature type="region of interest" description="Disordered" evidence="1">
    <location>
        <begin position="102"/>
        <end position="128"/>
    </location>
</feature>
<gene>
    <name evidence="4" type="ORF">REIFOR_02820</name>
</gene>
<accession>A0A2K8KW60</accession>